<dbReference type="SUPFAM" id="SSF75217">
    <property type="entry name" value="alpha/beta knot"/>
    <property type="match status" value="1"/>
</dbReference>
<dbReference type="AlphaFoldDB" id="A0A081DFY5"/>
<sequence>MKHITSPHNAIIRHAELLQRKSKARKKEGLFLIEGQREIMLGDHGGFELQQLLVCGSILLNTEDFEASDVYHKININSNPEVISVTQEVYEKLAYRTGTEGVIAFAKAKSQQLQDLKLSKNPLILIAESPEKPGNLGAILRTADAAKVDAVIIANPVADFFNPNVVRSSVGCVFTVPTATGTTSEVVDFLKSKSINLYAATLQSSERYDVMDYTTGSAIALGTEATGLSQEMRDAALKNIIIPPMSGAIDSMNLSVSAAILIFEAKRQRDFK</sequence>
<proteinExistence type="inferred from homology"/>
<feature type="domain" description="MRM3-like substrate binding" evidence="5">
    <location>
        <begin position="9"/>
        <end position="104"/>
    </location>
</feature>
<dbReference type="Pfam" id="PF00588">
    <property type="entry name" value="SpoU_methylase"/>
    <property type="match status" value="1"/>
</dbReference>
<dbReference type="Proteomes" id="UP000028980">
    <property type="component" value="Unassembled WGS sequence"/>
</dbReference>
<name>A0A081DFY5_NONUL</name>
<evidence type="ECO:0000259" key="4">
    <source>
        <dbReference type="Pfam" id="PF00588"/>
    </source>
</evidence>
<dbReference type="PANTHER" id="PTHR43191:SF2">
    <property type="entry name" value="RRNA METHYLTRANSFERASE 3, MITOCHONDRIAL"/>
    <property type="match status" value="1"/>
</dbReference>
<dbReference type="InterPro" id="IPR053888">
    <property type="entry name" value="MRM3-like_sub_bind"/>
</dbReference>
<dbReference type="GO" id="GO:0032259">
    <property type="term" value="P:methylation"/>
    <property type="evidence" value="ECO:0007669"/>
    <property type="project" value="UniProtKB-KW"/>
</dbReference>
<evidence type="ECO:0000256" key="2">
    <source>
        <dbReference type="ARBA" id="ARBA00022603"/>
    </source>
</evidence>
<reference evidence="6 7" key="1">
    <citation type="journal article" date="2014" name="Genome Announc.">
        <title>Draft Genome Sequences of Marine Flavobacterium Nonlabens Strains NR17, NR24, NR27, NR32, NR33, and Ara13.</title>
        <authorList>
            <person name="Nakanishi M."/>
            <person name="Meirelles P."/>
            <person name="Suzuki R."/>
            <person name="Takatani N."/>
            <person name="Mino S."/>
            <person name="Suda W."/>
            <person name="Oshima K."/>
            <person name="Hattori M."/>
            <person name="Ohkuma M."/>
            <person name="Hosokawa M."/>
            <person name="Miyashita K."/>
            <person name="Thompson F.L."/>
            <person name="Niwa A."/>
            <person name="Sawabe T."/>
            <person name="Sawabe T."/>
        </authorList>
    </citation>
    <scope>NUCLEOTIDE SEQUENCE [LARGE SCALE GENOMIC DNA]</scope>
    <source>
        <strain evidence="7">JCM19296</strain>
    </source>
</reference>
<dbReference type="InterPro" id="IPR029064">
    <property type="entry name" value="Ribosomal_eL30-like_sf"/>
</dbReference>
<evidence type="ECO:0000256" key="1">
    <source>
        <dbReference type="ARBA" id="ARBA00007228"/>
    </source>
</evidence>
<protein>
    <submittedName>
        <fullName evidence="6">SpoU rRNA methylase family protein</fullName>
    </submittedName>
</protein>
<dbReference type="InterPro" id="IPR051259">
    <property type="entry name" value="rRNA_Methyltransferase"/>
</dbReference>
<comment type="similarity">
    <text evidence="1">Belongs to the class IV-like SAM-binding methyltransferase superfamily. RNA methyltransferase TrmH family.</text>
</comment>
<evidence type="ECO:0000313" key="6">
    <source>
        <dbReference type="EMBL" id="GAK77831.1"/>
    </source>
</evidence>
<dbReference type="GO" id="GO:0006396">
    <property type="term" value="P:RNA processing"/>
    <property type="evidence" value="ECO:0007669"/>
    <property type="project" value="InterPro"/>
</dbReference>
<dbReference type="GO" id="GO:0003723">
    <property type="term" value="F:RNA binding"/>
    <property type="evidence" value="ECO:0007669"/>
    <property type="project" value="InterPro"/>
</dbReference>
<dbReference type="PANTHER" id="PTHR43191">
    <property type="entry name" value="RRNA METHYLTRANSFERASE 3"/>
    <property type="match status" value="1"/>
</dbReference>
<feature type="domain" description="tRNA/rRNA methyltransferase SpoU type" evidence="4">
    <location>
        <begin position="123"/>
        <end position="262"/>
    </location>
</feature>
<dbReference type="EMBL" id="BBLG01000013">
    <property type="protein sequence ID" value="GAK77831.1"/>
    <property type="molecule type" value="Genomic_DNA"/>
</dbReference>
<dbReference type="InterPro" id="IPR029028">
    <property type="entry name" value="Alpha/beta_knot_MTases"/>
</dbReference>
<dbReference type="InterPro" id="IPR001537">
    <property type="entry name" value="SpoU_MeTrfase"/>
</dbReference>
<evidence type="ECO:0000259" key="5">
    <source>
        <dbReference type="Pfam" id="PF22435"/>
    </source>
</evidence>
<comment type="caution">
    <text evidence="6">The sequence shown here is derived from an EMBL/GenBank/DDBJ whole genome shotgun (WGS) entry which is preliminary data.</text>
</comment>
<evidence type="ECO:0000256" key="3">
    <source>
        <dbReference type="ARBA" id="ARBA00022679"/>
    </source>
</evidence>
<keyword evidence="3" id="KW-0808">Transferase</keyword>
<dbReference type="Gene3D" id="3.40.1280.10">
    <property type="match status" value="1"/>
</dbReference>
<dbReference type="SUPFAM" id="SSF55315">
    <property type="entry name" value="L30e-like"/>
    <property type="match status" value="1"/>
</dbReference>
<dbReference type="Gene3D" id="3.30.1330.30">
    <property type="match status" value="1"/>
</dbReference>
<dbReference type="Pfam" id="PF22435">
    <property type="entry name" value="MRM3-like_sub_bind"/>
    <property type="match status" value="1"/>
</dbReference>
<organism evidence="6 7">
    <name type="scientific">Nonlabens ulvanivorans</name>
    <name type="common">Persicivirga ulvanivorans</name>
    <dbReference type="NCBI Taxonomy" id="906888"/>
    <lineage>
        <taxon>Bacteria</taxon>
        <taxon>Pseudomonadati</taxon>
        <taxon>Bacteroidota</taxon>
        <taxon>Flavobacteriia</taxon>
        <taxon>Flavobacteriales</taxon>
        <taxon>Flavobacteriaceae</taxon>
        <taxon>Nonlabens</taxon>
    </lineage>
</organism>
<accession>A0A081DFY5</accession>
<gene>
    <name evidence="6" type="ORF">JCM19296_3440</name>
</gene>
<dbReference type="GO" id="GO:0008173">
    <property type="term" value="F:RNA methyltransferase activity"/>
    <property type="evidence" value="ECO:0007669"/>
    <property type="project" value="InterPro"/>
</dbReference>
<evidence type="ECO:0000313" key="7">
    <source>
        <dbReference type="Proteomes" id="UP000028980"/>
    </source>
</evidence>
<dbReference type="InterPro" id="IPR029026">
    <property type="entry name" value="tRNA_m1G_MTases_N"/>
</dbReference>
<keyword evidence="2 6" id="KW-0489">Methyltransferase</keyword>